<feature type="domain" description="YdbS-like PH" evidence="3">
    <location>
        <begin position="105"/>
        <end position="183"/>
    </location>
</feature>
<accession>A0A2S6IGW6</accession>
<feature type="region of interest" description="Disordered" evidence="1">
    <location>
        <begin position="482"/>
        <end position="516"/>
    </location>
</feature>
<dbReference type="Proteomes" id="UP000239485">
    <property type="component" value="Unassembled WGS sequence"/>
</dbReference>
<evidence type="ECO:0000259" key="3">
    <source>
        <dbReference type="Pfam" id="PF03703"/>
    </source>
</evidence>
<evidence type="ECO:0000313" key="5">
    <source>
        <dbReference type="Proteomes" id="UP000239485"/>
    </source>
</evidence>
<keyword evidence="2" id="KW-0472">Membrane</keyword>
<gene>
    <name evidence="4" type="ORF">CLV92_11069</name>
</gene>
<feature type="transmembrane region" description="Helical" evidence="2">
    <location>
        <begin position="215"/>
        <end position="239"/>
    </location>
</feature>
<sequence length="516" mass="55589">MEGPAAGEPAAEPPAAEPALERVDPGSVDPATRQVLADPGWQRLHPVTPLLRGWKTLAVIFAVLVHQNFEHLLEPERPSWQLLAAVGGGIVLLTLLSVVWGVLAWRRTRYRIDAEAVHMESGVLFRQQRRAQLDRLQAVDVVRPLLGRLAGLAELRLEVAGGAGGGVRLAYLKEEEAQRVRNALLAAAAGVRYAEGEEAPEAPERPVVEVPVQRLLLSMLFSGLTVWVLVAVAGAVAAVFADGGVISLAAAAPLVLGALGAAWQRFTHGFGFSVAESPDGLRVRRGLLELRSQTVPPGRVQALRISQPLLWRRPDWWRVHVNVAGYAVGVEAQGEERLVLPVGTREELARVLAVVLPDLGTDEAPIDVVSAGLTGRDRDGGFTPVPPAARWLDPLARRRLGFRVTERAFLSRGGVLRRYLDVVPHERTQSLALQQGPWQRRLGLASVSLHSTPGPVAPQVRHLAAEVAAELLQEQSVRARTARAAAGPERWMERGTVPPARAAAPVPGERTAAPEA</sequence>
<feature type="domain" description="YdbS-like PH" evidence="3">
    <location>
        <begin position="398"/>
        <end position="473"/>
    </location>
</feature>
<comment type="caution">
    <text evidence="4">The sequence shown here is derived from an EMBL/GenBank/DDBJ whole genome shotgun (WGS) entry which is preliminary data.</text>
</comment>
<dbReference type="Pfam" id="PF03703">
    <property type="entry name" value="bPH_2"/>
    <property type="match status" value="2"/>
</dbReference>
<dbReference type="PANTHER" id="PTHR34473">
    <property type="entry name" value="UPF0699 TRANSMEMBRANE PROTEIN YDBS"/>
    <property type="match status" value="1"/>
</dbReference>
<feature type="region of interest" description="Disordered" evidence="1">
    <location>
        <begin position="1"/>
        <end position="31"/>
    </location>
</feature>
<proteinExistence type="predicted"/>
<dbReference type="PIRSF" id="PIRSF026631">
    <property type="entry name" value="UCP026631"/>
    <property type="match status" value="1"/>
</dbReference>
<keyword evidence="2" id="KW-1133">Transmembrane helix</keyword>
<dbReference type="InterPro" id="IPR005182">
    <property type="entry name" value="YdbS-like_PH"/>
</dbReference>
<name>A0A2S6IGW6_9ACTN</name>
<feature type="compositionally biased region" description="Low complexity" evidence="1">
    <location>
        <begin position="497"/>
        <end position="507"/>
    </location>
</feature>
<dbReference type="InterPro" id="IPR014529">
    <property type="entry name" value="UCP026631"/>
</dbReference>
<dbReference type="EMBL" id="PTJD01000010">
    <property type="protein sequence ID" value="PPK93441.1"/>
    <property type="molecule type" value="Genomic_DNA"/>
</dbReference>
<feature type="compositionally biased region" description="Low complexity" evidence="1">
    <location>
        <begin position="1"/>
        <end position="10"/>
    </location>
</feature>
<dbReference type="PANTHER" id="PTHR34473:SF2">
    <property type="entry name" value="UPF0699 TRANSMEMBRANE PROTEIN YDBT"/>
    <property type="match status" value="1"/>
</dbReference>
<evidence type="ECO:0000313" key="4">
    <source>
        <dbReference type="EMBL" id="PPK93441.1"/>
    </source>
</evidence>
<protein>
    <submittedName>
        <fullName evidence="4">Putative membrane protein</fullName>
    </submittedName>
</protein>
<feature type="transmembrane region" description="Helical" evidence="2">
    <location>
        <begin position="245"/>
        <end position="263"/>
    </location>
</feature>
<evidence type="ECO:0000256" key="2">
    <source>
        <dbReference type="SAM" id="Phobius"/>
    </source>
</evidence>
<keyword evidence="2" id="KW-0812">Transmembrane</keyword>
<keyword evidence="5" id="KW-1185">Reference proteome</keyword>
<reference evidence="4 5" key="1">
    <citation type="submission" date="2018-02" db="EMBL/GenBank/DDBJ databases">
        <title>Genomic Encyclopedia of Archaeal and Bacterial Type Strains, Phase II (KMG-II): from individual species to whole genera.</title>
        <authorList>
            <person name="Goeker M."/>
        </authorList>
    </citation>
    <scope>NUCLEOTIDE SEQUENCE [LARGE SCALE GENOMIC DNA]</scope>
    <source>
        <strain evidence="4 5">DSM 22857</strain>
    </source>
</reference>
<organism evidence="4 5">
    <name type="scientific">Kineococcus xinjiangensis</name>
    <dbReference type="NCBI Taxonomy" id="512762"/>
    <lineage>
        <taxon>Bacteria</taxon>
        <taxon>Bacillati</taxon>
        <taxon>Actinomycetota</taxon>
        <taxon>Actinomycetes</taxon>
        <taxon>Kineosporiales</taxon>
        <taxon>Kineosporiaceae</taxon>
        <taxon>Kineococcus</taxon>
    </lineage>
</organism>
<dbReference type="AlphaFoldDB" id="A0A2S6IGW6"/>
<evidence type="ECO:0000256" key="1">
    <source>
        <dbReference type="SAM" id="MobiDB-lite"/>
    </source>
</evidence>
<feature type="transmembrane region" description="Helical" evidence="2">
    <location>
        <begin position="82"/>
        <end position="103"/>
    </location>
</feature>